<organism evidence="1">
    <name type="scientific">uncultured Gemmatimonadota bacterium</name>
    <dbReference type="NCBI Taxonomy" id="203437"/>
    <lineage>
        <taxon>Bacteria</taxon>
        <taxon>Pseudomonadati</taxon>
        <taxon>Gemmatimonadota</taxon>
        <taxon>environmental samples</taxon>
    </lineage>
</organism>
<evidence type="ECO:0000313" key="1">
    <source>
        <dbReference type="EMBL" id="CAA9309474.1"/>
    </source>
</evidence>
<name>A0A6J4KR70_9BACT</name>
<accession>A0A6J4KR70</accession>
<dbReference type="AlphaFoldDB" id="A0A6J4KR70"/>
<gene>
    <name evidence="1" type="ORF">AVDCRST_MAG89-1019</name>
</gene>
<sequence>MLPTVTVAAPATQGAGVTGTQGCGVSTPISAAVAAATIGLATELQVPNGGTFTIGAWSMMLAAGVPVTTRFSGSTARVAGAAPKLHLSMAPMHT</sequence>
<reference evidence="1" key="1">
    <citation type="submission" date="2020-02" db="EMBL/GenBank/DDBJ databases">
        <authorList>
            <person name="Meier V. D."/>
        </authorList>
    </citation>
    <scope>NUCLEOTIDE SEQUENCE</scope>
    <source>
        <strain evidence="1">AVDCRST_MAG89</strain>
    </source>
</reference>
<proteinExistence type="predicted"/>
<dbReference type="EMBL" id="CADCTV010000225">
    <property type="protein sequence ID" value="CAA9309474.1"/>
    <property type="molecule type" value="Genomic_DNA"/>
</dbReference>
<protein>
    <submittedName>
        <fullName evidence="1">Uncharacterized protein</fullName>
    </submittedName>
</protein>